<name>A0A372LK43_9BACI</name>
<dbReference type="InterPro" id="IPR050807">
    <property type="entry name" value="TransReg_Diox_bact_type"/>
</dbReference>
<evidence type="ECO:0000313" key="4">
    <source>
        <dbReference type="Proteomes" id="UP000264541"/>
    </source>
</evidence>
<organism evidence="3 4">
    <name type="scientific">Peribacillus saganii</name>
    <dbReference type="NCBI Taxonomy" id="2303992"/>
    <lineage>
        <taxon>Bacteria</taxon>
        <taxon>Bacillati</taxon>
        <taxon>Bacillota</taxon>
        <taxon>Bacilli</taxon>
        <taxon>Bacillales</taxon>
        <taxon>Bacillaceae</taxon>
        <taxon>Peribacillus</taxon>
    </lineage>
</organism>
<dbReference type="EMBL" id="QVTE01000049">
    <property type="protein sequence ID" value="RFU66868.1"/>
    <property type="molecule type" value="Genomic_DNA"/>
</dbReference>
<dbReference type="GO" id="GO:0005829">
    <property type="term" value="C:cytosol"/>
    <property type="evidence" value="ECO:0007669"/>
    <property type="project" value="TreeGrafter"/>
</dbReference>
<evidence type="ECO:0000256" key="1">
    <source>
        <dbReference type="ARBA" id="ARBA00023125"/>
    </source>
</evidence>
<dbReference type="PANTHER" id="PTHR46797">
    <property type="entry name" value="HTH-TYPE TRANSCRIPTIONAL REGULATOR"/>
    <property type="match status" value="1"/>
</dbReference>
<dbReference type="InterPro" id="IPR013096">
    <property type="entry name" value="Cupin_2"/>
</dbReference>
<comment type="caution">
    <text evidence="3">The sequence shown here is derived from an EMBL/GenBank/DDBJ whole genome shotgun (WGS) entry which is preliminary data.</text>
</comment>
<protein>
    <submittedName>
        <fullName evidence="3">Cupin domain-containing protein</fullName>
    </submittedName>
</protein>
<dbReference type="SUPFAM" id="SSF47413">
    <property type="entry name" value="lambda repressor-like DNA-binding domains"/>
    <property type="match status" value="1"/>
</dbReference>
<evidence type="ECO:0000259" key="2">
    <source>
        <dbReference type="PROSITE" id="PS50943"/>
    </source>
</evidence>
<dbReference type="SMART" id="SM00530">
    <property type="entry name" value="HTH_XRE"/>
    <property type="match status" value="1"/>
</dbReference>
<dbReference type="Pfam" id="PF01381">
    <property type="entry name" value="HTH_3"/>
    <property type="match status" value="1"/>
</dbReference>
<dbReference type="SUPFAM" id="SSF51182">
    <property type="entry name" value="RmlC-like cupins"/>
    <property type="match status" value="1"/>
</dbReference>
<dbReference type="CDD" id="cd02209">
    <property type="entry name" value="cupin_XRE_C"/>
    <property type="match status" value="1"/>
</dbReference>
<dbReference type="InterPro" id="IPR014710">
    <property type="entry name" value="RmlC-like_jellyroll"/>
</dbReference>
<feature type="domain" description="HTH cro/C1-type" evidence="2">
    <location>
        <begin position="8"/>
        <end position="62"/>
    </location>
</feature>
<dbReference type="PANTHER" id="PTHR46797:SF25">
    <property type="entry name" value="TRANSCRIPTIONAL REGULATOR"/>
    <property type="match status" value="1"/>
</dbReference>
<accession>A0A372LK43</accession>
<dbReference type="CDD" id="cd00093">
    <property type="entry name" value="HTH_XRE"/>
    <property type="match status" value="1"/>
</dbReference>
<evidence type="ECO:0000313" key="3">
    <source>
        <dbReference type="EMBL" id="RFU66868.1"/>
    </source>
</evidence>
<dbReference type="Gene3D" id="1.10.260.40">
    <property type="entry name" value="lambda repressor-like DNA-binding domains"/>
    <property type="match status" value="1"/>
</dbReference>
<dbReference type="Proteomes" id="UP000264541">
    <property type="component" value="Unassembled WGS sequence"/>
</dbReference>
<proteinExistence type="predicted"/>
<dbReference type="InterPro" id="IPR011051">
    <property type="entry name" value="RmlC_Cupin_sf"/>
</dbReference>
<sequence length="180" mass="20291">MEEVSKRIRELRNEKKLTLKDLAEKTGLSVSFLSQVERASSSIAITSLKKIADAFEVPITSFFEDYANKNYKVPVEEQKSFRIEGSGSVYTRLGGEFSGRSIEPMLVTFPQGQPYEKTFSHPGEEFYYILEGVLLFEVDGKEYLMKAGDSIHFPSQLPHSVKNPIDKDAKVLSVVTPVIF</sequence>
<dbReference type="GO" id="GO:0003677">
    <property type="term" value="F:DNA binding"/>
    <property type="evidence" value="ECO:0007669"/>
    <property type="project" value="UniProtKB-KW"/>
</dbReference>
<dbReference type="AlphaFoldDB" id="A0A372LK43"/>
<dbReference type="Gene3D" id="2.60.120.10">
    <property type="entry name" value="Jelly Rolls"/>
    <property type="match status" value="1"/>
</dbReference>
<dbReference type="GO" id="GO:0003700">
    <property type="term" value="F:DNA-binding transcription factor activity"/>
    <property type="evidence" value="ECO:0007669"/>
    <property type="project" value="TreeGrafter"/>
</dbReference>
<dbReference type="InterPro" id="IPR001387">
    <property type="entry name" value="Cro/C1-type_HTH"/>
</dbReference>
<dbReference type="PROSITE" id="PS50943">
    <property type="entry name" value="HTH_CROC1"/>
    <property type="match status" value="1"/>
</dbReference>
<reference evidence="3 4" key="1">
    <citation type="submission" date="2018-08" db="EMBL/GenBank/DDBJ databases">
        <title>Bacillus chawlae sp. nov., Bacillus glennii sp. nov., and Bacillus saganii sp. nov. Isolated from the Vehicle Assembly Building at Kennedy Space Center where the Viking Spacecraft were Assembled.</title>
        <authorList>
            <person name="Seuylemezian A."/>
            <person name="Vaishampayan P."/>
        </authorList>
    </citation>
    <scope>NUCLEOTIDE SEQUENCE [LARGE SCALE GENOMIC DNA]</scope>
    <source>
        <strain evidence="3 4">V47-23a</strain>
    </source>
</reference>
<gene>
    <name evidence="3" type="ORF">D0469_16725</name>
</gene>
<dbReference type="InterPro" id="IPR010982">
    <property type="entry name" value="Lambda_DNA-bd_dom_sf"/>
</dbReference>
<keyword evidence="1" id="KW-0238">DNA-binding</keyword>
<dbReference type="OrthoDB" id="34624at2"/>
<dbReference type="Pfam" id="PF07883">
    <property type="entry name" value="Cupin_2"/>
    <property type="match status" value="1"/>
</dbReference>
<keyword evidence="4" id="KW-1185">Reference proteome</keyword>
<dbReference type="RefSeq" id="WP_117327867.1">
    <property type="nucleotide sequence ID" value="NZ_QVTE01000049.1"/>
</dbReference>